<evidence type="ECO:0000313" key="3">
    <source>
        <dbReference type="EMBL" id="MDV6299210.1"/>
    </source>
</evidence>
<feature type="domain" description="DUF294" evidence="1">
    <location>
        <begin position="180"/>
        <end position="288"/>
    </location>
</feature>
<comment type="caution">
    <text evidence="3">The sequence shown here is derived from an EMBL/GenBank/DDBJ whole genome shotgun (WGS) entry which is preliminary data.</text>
</comment>
<evidence type="ECO:0000259" key="1">
    <source>
        <dbReference type="Pfam" id="PF10335"/>
    </source>
</evidence>
<protein>
    <submittedName>
        <fullName evidence="3">Nucleotidyltransferase substrate binding domain-containing protein</fullName>
    </submittedName>
</protein>
<evidence type="ECO:0000313" key="4">
    <source>
        <dbReference type="Proteomes" id="UP001172702"/>
    </source>
</evidence>
<dbReference type="EMBL" id="JAWLKJ010000002">
    <property type="protein sequence ID" value="MDV6299210.1"/>
    <property type="molecule type" value="Genomic_DNA"/>
</dbReference>
<name>A0AAE4QW06_9ACTN</name>
<accession>A0AAE4QW06</accession>
<proteinExistence type="predicted"/>
<dbReference type="GeneID" id="36307261"/>
<dbReference type="RefSeq" id="WP_082923854.1">
    <property type="nucleotide sequence ID" value="NZ_JAPWIO010000018.1"/>
</dbReference>
<evidence type="ECO:0000313" key="2">
    <source>
        <dbReference type="EMBL" id="MDN4505119.1"/>
    </source>
</evidence>
<dbReference type="Proteomes" id="UP001172702">
    <property type="component" value="Unassembled WGS sequence"/>
</dbReference>
<evidence type="ECO:0000313" key="5">
    <source>
        <dbReference type="Proteomes" id="UP001185873"/>
    </source>
</evidence>
<sequence length="300" mass="32213">MTPPRAGDDDRTRAWSDDLRRELESRLGPTVADTVWVTGSVGRGEAVPGSDLESLAVVDHRDPRAVRRAVAATDLSTPPWYAETSAASAADPRFVRTRAGWSTAAEGWADAPARNLGVVHLGLLADARPLTDDRRDPDLLPRMAVDAVRAHPAVLADVLADALSTRASVPSRLGRTFRGDPVVDLKTAVITPVVKIARWSALRAGVATTSTGSRLELAADPDLLPPDRWESLRVAARFVTGLRWDVRLRADPDGPGTDRVPLSVLTTAERAGLRSVAREISGVQRALDYLRSAGQIRDPG</sequence>
<dbReference type="Pfam" id="PF10335">
    <property type="entry name" value="DUF294_C"/>
    <property type="match status" value="1"/>
</dbReference>
<reference evidence="2 4" key="1">
    <citation type="submission" date="2023-07" db="EMBL/GenBank/DDBJ databases">
        <title>Strategy for survival of the halotoleranting strain Dietzia MX2 from the Yakshinskoe mineral salts deposit.</title>
        <authorList>
            <person name="Kharitonova M.A."/>
            <person name="Kupriyanova-Ashina F.G."/>
            <person name="Shakirov T.R."/>
            <person name="Vafina M.S."/>
            <person name="Ilinskaya O.N."/>
        </authorList>
    </citation>
    <scope>NUCLEOTIDE SEQUENCE [LARGE SCALE GENOMIC DNA]</scope>
    <source>
        <strain evidence="2 4">MX2</strain>
    </source>
</reference>
<reference evidence="3" key="2">
    <citation type="submission" date="2023-10" db="EMBL/GenBank/DDBJ databases">
        <title>Development of a sustainable strategy for remediation of hydrocarbon-contaminated territories based on the waste exchange concept.</title>
        <authorList>
            <person name="Krivoruchko A."/>
        </authorList>
    </citation>
    <scope>NUCLEOTIDE SEQUENCE</scope>
    <source>
        <strain evidence="3">IEGM 1175</strain>
    </source>
</reference>
<gene>
    <name evidence="2" type="ORF">QYF62_03475</name>
    <name evidence="3" type="ORF">R3P82_08785</name>
</gene>
<dbReference type="InterPro" id="IPR018821">
    <property type="entry name" value="DUF294_put_nucleoTrafse_sb-bd"/>
</dbReference>
<organism evidence="3 5">
    <name type="scientific">Dietzia maris</name>
    <dbReference type="NCBI Taxonomy" id="37915"/>
    <lineage>
        <taxon>Bacteria</taxon>
        <taxon>Bacillati</taxon>
        <taxon>Actinomycetota</taxon>
        <taxon>Actinomycetes</taxon>
        <taxon>Mycobacteriales</taxon>
        <taxon>Dietziaceae</taxon>
        <taxon>Dietzia</taxon>
    </lineage>
</organism>
<dbReference type="Proteomes" id="UP001185873">
    <property type="component" value="Unassembled WGS sequence"/>
</dbReference>
<dbReference type="AlphaFoldDB" id="A0AAE4QW06"/>
<dbReference type="EMBL" id="JAUHTB010000003">
    <property type="protein sequence ID" value="MDN4505119.1"/>
    <property type="molecule type" value="Genomic_DNA"/>
</dbReference>
<keyword evidence="4" id="KW-1185">Reference proteome</keyword>